<dbReference type="OrthoDB" id="6513042at2759"/>
<dbReference type="AlphaFoldDB" id="A0A871RN30"/>
<dbReference type="KEGG" id="bbrx:BRETT_003351"/>
<reference evidence="3" key="1">
    <citation type="submission" date="2020-10" db="EMBL/GenBank/DDBJ databases">
        <authorList>
            <person name="Palmer J.M."/>
        </authorList>
    </citation>
    <scope>NUCLEOTIDE SEQUENCE</scope>
    <source>
        <strain evidence="3">UCD 2041</strain>
    </source>
</reference>
<organism evidence="3 4">
    <name type="scientific">Dekkera bruxellensis</name>
    <name type="common">Brettanomyces custersii</name>
    <dbReference type="NCBI Taxonomy" id="5007"/>
    <lineage>
        <taxon>Eukaryota</taxon>
        <taxon>Fungi</taxon>
        <taxon>Dikarya</taxon>
        <taxon>Ascomycota</taxon>
        <taxon>Saccharomycotina</taxon>
        <taxon>Pichiomycetes</taxon>
        <taxon>Pichiales</taxon>
        <taxon>Pichiaceae</taxon>
        <taxon>Brettanomyces</taxon>
    </lineage>
</organism>
<sequence>MSPEDGTQRLENLLKHSEYAEYQVLYTSDVQKRTKIWNDGTLRLFKINKKLILYDDDKILVYEDFWNRYERFKDQRTLKFEAVWITIDSLLGVYERDISGQFHQMNAHDVNTVAHMIKKPNYSSLNQIPPTPISHKHLGYCRKRQTKGIRKHTQRIHPVGLHDSKGKFKSPLICVHAQKNPFSMPLSPLCRPPKNNTNQISKGVSPHERTKRPNLHVDRTFETPILKIKQLLTPPLSNFSRDEIGSECDSTFSEIQTPLKNHDNGKMEFPDSFKELCRLGSEKVDVYDSDSQGNDELSEPDEEKHHEAKKTHSQSNIFKRLELGEKNADQIVTETWGHHDKISSQGTKMALIMSKRLLAKP</sequence>
<evidence type="ECO:0000313" key="4">
    <source>
        <dbReference type="Proteomes" id="UP000663131"/>
    </source>
</evidence>
<reference evidence="3" key="2">
    <citation type="journal article" name="BMC Genomics">
        <title>New genome assemblies reveal patterns of domestication and adaptation across Brettanomyces (Dekkera) species.</title>
        <authorList>
            <person name="Roach M.J."/>
            <person name="Borneman A.R."/>
        </authorList>
    </citation>
    <scope>NUCLEOTIDE SEQUENCE</scope>
    <source>
        <strain evidence="3">UCD 2041</strain>
    </source>
</reference>
<dbReference type="InterPro" id="IPR018838">
    <property type="entry name" value="ZGRF1-like_N"/>
</dbReference>
<protein>
    <recommendedName>
        <fullName evidence="2">5'-3' DNA helicase ZGRF1-like N-terminal domain-containing protein</fullName>
    </recommendedName>
</protein>
<feature type="region of interest" description="Disordered" evidence="1">
    <location>
        <begin position="286"/>
        <end position="314"/>
    </location>
</feature>
<dbReference type="RefSeq" id="XP_041139653.1">
    <property type="nucleotide sequence ID" value="XM_041281862.1"/>
</dbReference>
<feature type="domain" description="5'-3' DNA helicase ZGRF1-like N-terminal" evidence="2">
    <location>
        <begin position="21"/>
        <end position="98"/>
    </location>
</feature>
<name>A0A871RN30_DEKBR</name>
<proteinExistence type="predicted"/>
<evidence type="ECO:0000256" key="1">
    <source>
        <dbReference type="SAM" id="MobiDB-lite"/>
    </source>
</evidence>
<evidence type="ECO:0000259" key="2">
    <source>
        <dbReference type="Pfam" id="PF10382"/>
    </source>
</evidence>
<gene>
    <name evidence="3" type="ORF">BRETT_003351</name>
</gene>
<dbReference type="GeneID" id="64575275"/>
<dbReference type="EMBL" id="CP063137">
    <property type="protein sequence ID" value="QOU23160.1"/>
    <property type="molecule type" value="Genomic_DNA"/>
</dbReference>
<dbReference type="Pfam" id="PF10382">
    <property type="entry name" value="ZGRF1-like_N"/>
    <property type="match status" value="1"/>
</dbReference>
<dbReference type="Proteomes" id="UP000663131">
    <property type="component" value="Chromosome 9"/>
</dbReference>
<evidence type="ECO:0000313" key="3">
    <source>
        <dbReference type="EMBL" id="QOU23160.1"/>
    </source>
</evidence>
<accession>A0A871RN30</accession>